<dbReference type="EMBL" id="UOGF01000042">
    <property type="protein sequence ID" value="VAX28751.1"/>
    <property type="molecule type" value="Genomic_DNA"/>
</dbReference>
<organism evidence="2">
    <name type="scientific">hydrothermal vent metagenome</name>
    <dbReference type="NCBI Taxonomy" id="652676"/>
    <lineage>
        <taxon>unclassified sequences</taxon>
        <taxon>metagenomes</taxon>
        <taxon>ecological metagenomes</taxon>
    </lineage>
</organism>
<proteinExistence type="predicted"/>
<keyword evidence="1" id="KW-1133">Transmembrane helix</keyword>
<dbReference type="AlphaFoldDB" id="A0A3B1CQK4"/>
<protein>
    <submittedName>
        <fullName evidence="2">Uncharacterized protein</fullName>
    </submittedName>
</protein>
<gene>
    <name evidence="2" type="ORF">MNBD_NITROSPIRAE01-618</name>
</gene>
<evidence type="ECO:0000256" key="1">
    <source>
        <dbReference type="SAM" id="Phobius"/>
    </source>
</evidence>
<keyword evidence="1" id="KW-0812">Transmembrane</keyword>
<reference evidence="2" key="1">
    <citation type="submission" date="2018-06" db="EMBL/GenBank/DDBJ databases">
        <authorList>
            <person name="Zhirakovskaya E."/>
        </authorList>
    </citation>
    <scope>NUCLEOTIDE SEQUENCE</scope>
</reference>
<sequence length="201" mass="21856">MAFLENHTSKDDPFTRVLFYSVLLHYALFFIFFGNPFLLNLDDTSEGYGMQQGLNIELLHLPGTEGEALLPKQQALGLFPPEVKKASGKDHSGQGLNAEAFHDKPSQITQAPARSDMAAFKPPSPVNAIGQGKVFRLGGAIQHEGLSLPIEEPPPLITSKKPPPNMTGLEDCMIKVVGMVCPNGDAKCIAEYKTFCATFPK</sequence>
<feature type="transmembrane region" description="Helical" evidence="1">
    <location>
        <begin position="17"/>
        <end position="41"/>
    </location>
</feature>
<evidence type="ECO:0000313" key="2">
    <source>
        <dbReference type="EMBL" id="VAX28751.1"/>
    </source>
</evidence>
<keyword evidence="1" id="KW-0472">Membrane</keyword>
<accession>A0A3B1CQK4</accession>
<name>A0A3B1CQK4_9ZZZZ</name>